<dbReference type="InterPro" id="IPR032774">
    <property type="entry name" value="WG_beta_rep"/>
</dbReference>
<dbReference type="AlphaFoldDB" id="A0AAU6WQM8"/>
<reference evidence="1 2" key="1">
    <citation type="submission" date="2024-04" db="EMBL/GenBank/DDBJ databases">
        <title>Genome sequencing and assembly of rice foliar adapted Chryseobacterium endophyticum OsEnb-ALM-A6.</title>
        <authorList>
            <person name="Kumar S."/>
            <person name="Javed M."/>
            <person name="Chouhan V."/>
            <person name="Charishma K."/>
            <person name="Patel A."/>
            <person name="Kumar M."/>
            <person name="Sahu K.P."/>
            <person name="Kumar A."/>
        </authorList>
    </citation>
    <scope>NUCLEOTIDE SEQUENCE [LARGE SCALE GENOMIC DNA]</scope>
    <source>
        <strain evidence="1 2">OsEnb-ALM-A6</strain>
    </source>
</reference>
<evidence type="ECO:0000313" key="1">
    <source>
        <dbReference type="EMBL" id="XAO74888.1"/>
    </source>
</evidence>
<proteinExistence type="predicted"/>
<protein>
    <submittedName>
        <fullName evidence="1">WG repeat-containing protein</fullName>
    </submittedName>
</protein>
<accession>A0AAU6WQM8</accession>
<sequence>MKIYIILLILFGSLLTAQDLQEELLIPYRDNNLWGFCDSLGNIKVKPFASEIRDIKYNVFTSKSRFVIKEENSNYYVIDNLQKALIPKNNRYDSLQIRKFDQDEIYIYKNGKMGLYKNNKELIPCIYNDISAESNKSFIVKRDGYYGLINSSGKQIIPLEYKYITFSEKNNNSNSNFIWKASKEGMYMNCKMDEFFDTKIKADKESSPGEAGGMQDSSERIRVSNETVSKVEQYLADKYDSFRIDKNNNLIFVEKGIFKGVLSLVDGKEIVKLNFDEVDLFMANGENSIFKVNKAGTYGLVCLKRIVVPVNYEKINRTFEELNILINNNQQGFFDEDSLKYVDAKYKKILNKTRINTGFNKSFNIYKILLDNGKEAYVGENGVEYFK</sequence>
<dbReference type="Proteomes" id="UP001463665">
    <property type="component" value="Chromosome"/>
</dbReference>
<dbReference type="EMBL" id="CP154834">
    <property type="protein sequence ID" value="XAO74888.1"/>
    <property type="molecule type" value="Genomic_DNA"/>
</dbReference>
<dbReference type="RefSeq" id="WP_288376944.1">
    <property type="nucleotide sequence ID" value="NZ_CP154834.1"/>
</dbReference>
<name>A0AAU6WQM8_9FLAO</name>
<dbReference type="Pfam" id="PF14903">
    <property type="entry name" value="WG_beta_rep"/>
    <property type="match status" value="1"/>
</dbReference>
<organism evidence="1 2">
    <name type="scientific">Chryseobacterium endophyticum</name>
    <dbReference type="NCBI Taxonomy" id="1854762"/>
    <lineage>
        <taxon>Bacteria</taxon>
        <taxon>Pseudomonadati</taxon>
        <taxon>Bacteroidota</taxon>
        <taxon>Flavobacteriia</taxon>
        <taxon>Flavobacteriales</taxon>
        <taxon>Weeksellaceae</taxon>
        <taxon>Chryseobacterium group</taxon>
        <taxon>Chryseobacterium</taxon>
    </lineage>
</organism>
<evidence type="ECO:0000313" key="2">
    <source>
        <dbReference type="Proteomes" id="UP001463665"/>
    </source>
</evidence>
<keyword evidence="2" id="KW-1185">Reference proteome</keyword>
<gene>
    <name evidence="1" type="ORF">AAFP95_02310</name>
</gene>